<sequence length="1080" mass="121592">MEEQDETASEERTKKVSDKARQLSRRLKAMQKSPGMIEHDDLEDEEEKHKLTEKRHRIRASARQRDVLQGRINQFQANKDDGENVTPTAVRRKKRTVRISKRGAPNQEMSEKFAEHGKSATGNSLVVDAEGSGRHRESVRNIKTSISTRRKAFLAAQKASEEPTKEEGTQEVTPKRLSRRVKVKSIRRTRETDRTATTAEDGQASNLGTSSYDDDAEERDTSQLAIRPRKLRVSRITRFSSPQAASKVTQDEVLVPKPKPRARVRGSARRAITKQDAETSTLNEDQSSRTLKENDNSAETLGIKPCKLRVSRIARFNERSAVPGNKKTNSLQLPTESLLPVPGNEAQEVDVGEENSVEVHKPRKLRLSKINRFDGKKHKSVKRVIRASMRHNEGITNRIENLKQDVEERQKSYRDMYLQNYEENAGADTPEDDPNRKKNSNRKRIVRVSCRGVPNLSSRTRQLQESSEEASGNLREMQNKRIEEAEEAIKRKPTKLTGDYVVLSSSSSDEDEERSNKEGARHVEHTQDDVQNDAPMEAGVDENVKEELPAATEKEDADGIREYKDEDITRVQIKDDEMQSTASVNYNEDHSRSNLLMAMQAVQSADDHTRDDDAKENLSSAISVASEGDKTTYDFSAGFTGTFVLREPGDASSDTIYADFLKYANLPGNLVVDEEFRRKYREKYIEAYIAAGHEPKDVDKVKAELENVPETLSETGDGFVAKTTSSDDDQINTAEEHPEAILEDPEVNESASVEKVKDLQNDSEKQFVAAHIQSNTSCKDGQTESAEEDILDSNAGTATKPQLQNASPNQLDSTLELEKSINESESIKNIALEVISGESEKSQPDNYEKPTISDVETTVAEEKLEQVPNDANLEPESRETETKSAEDKTSTTTNVNPAPDSSDAAKMGEMNAQETVSNTEDDREIKQKKETEEGHQESEETVDEKSHQSLDDEELSTDEGELIVEYIYESNDEENDEEVEYIEFEEEDSNEEEEQTEDVTYVYVDEDGNEVEINQGEVEYDEDGNQIIYVTDSDDDEVEYISGSDEEEIIYMDEDGNYVDADGNIVDYVPGSDDEVIIEE</sequence>
<dbReference type="EMBL" id="CAWYQH010000046">
    <property type="protein sequence ID" value="CAK8677911.1"/>
    <property type="molecule type" value="Genomic_DNA"/>
</dbReference>
<feature type="compositionally biased region" description="Basic residues" evidence="1">
    <location>
        <begin position="51"/>
        <end position="62"/>
    </location>
</feature>
<proteinExistence type="predicted"/>
<gene>
    <name evidence="2" type="ORF">CVLEPA_LOCUS7895</name>
</gene>
<keyword evidence="3" id="KW-1185">Reference proteome</keyword>
<feature type="compositionally biased region" description="Basic and acidic residues" evidence="1">
    <location>
        <begin position="109"/>
        <end position="118"/>
    </location>
</feature>
<feature type="region of interest" description="Disordered" evidence="1">
    <location>
        <begin position="772"/>
        <end position="813"/>
    </location>
</feature>
<feature type="compositionally biased region" description="Polar residues" evidence="1">
    <location>
        <begin position="455"/>
        <end position="465"/>
    </location>
</feature>
<dbReference type="Proteomes" id="UP001642483">
    <property type="component" value="Unassembled WGS sequence"/>
</dbReference>
<feature type="region of interest" description="Disordered" evidence="1">
    <location>
        <begin position="834"/>
        <end position="961"/>
    </location>
</feature>
<comment type="caution">
    <text evidence="2">The sequence shown here is derived from an EMBL/GenBank/DDBJ whole genome shotgun (WGS) entry which is preliminary data.</text>
</comment>
<organism evidence="2 3">
    <name type="scientific">Clavelina lepadiformis</name>
    <name type="common">Light-bulb sea squirt</name>
    <name type="synonym">Ascidia lepadiformis</name>
    <dbReference type="NCBI Taxonomy" id="159417"/>
    <lineage>
        <taxon>Eukaryota</taxon>
        <taxon>Metazoa</taxon>
        <taxon>Chordata</taxon>
        <taxon>Tunicata</taxon>
        <taxon>Ascidiacea</taxon>
        <taxon>Aplousobranchia</taxon>
        <taxon>Clavelinidae</taxon>
        <taxon>Clavelina</taxon>
    </lineage>
</organism>
<feature type="compositionally biased region" description="Acidic residues" evidence="1">
    <location>
        <begin position="951"/>
        <end position="961"/>
    </location>
</feature>
<feature type="compositionally biased region" description="Basic residues" evidence="1">
    <location>
        <begin position="258"/>
        <end position="272"/>
    </location>
</feature>
<feature type="region of interest" description="Disordered" evidence="1">
    <location>
        <begin position="1"/>
        <end position="226"/>
    </location>
</feature>
<feature type="compositionally biased region" description="Basic and acidic residues" evidence="1">
    <location>
        <begin position="875"/>
        <end position="889"/>
    </location>
</feature>
<evidence type="ECO:0000313" key="2">
    <source>
        <dbReference type="EMBL" id="CAK8677911.1"/>
    </source>
</evidence>
<feature type="region of interest" description="Disordered" evidence="1">
    <location>
        <begin position="501"/>
        <end position="535"/>
    </location>
</feature>
<protein>
    <submittedName>
        <fullName evidence="2">Uncharacterized protein</fullName>
    </submittedName>
</protein>
<name>A0ABP0FEW5_CLALP</name>
<feature type="compositionally biased region" description="Polar residues" evidence="1">
    <location>
        <begin position="772"/>
        <end position="784"/>
    </location>
</feature>
<reference evidence="2 3" key="1">
    <citation type="submission" date="2024-02" db="EMBL/GenBank/DDBJ databases">
        <authorList>
            <person name="Daric V."/>
            <person name="Darras S."/>
        </authorList>
    </citation>
    <scope>NUCLEOTIDE SEQUENCE [LARGE SCALE GENOMIC DNA]</scope>
</reference>
<feature type="compositionally biased region" description="Basic and acidic residues" evidence="1">
    <location>
        <begin position="159"/>
        <end position="168"/>
    </location>
</feature>
<feature type="region of interest" description="Disordered" evidence="1">
    <location>
        <begin position="423"/>
        <end position="478"/>
    </location>
</feature>
<feature type="compositionally biased region" description="Basic and acidic residues" evidence="1">
    <location>
        <begin position="838"/>
        <end position="848"/>
    </location>
</feature>
<feature type="compositionally biased region" description="Basic and acidic residues" evidence="1">
    <location>
        <begin position="9"/>
        <end position="21"/>
    </location>
</feature>
<feature type="compositionally biased region" description="Polar residues" evidence="1">
    <location>
        <begin position="239"/>
        <end position="248"/>
    </location>
</feature>
<evidence type="ECO:0000256" key="1">
    <source>
        <dbReference type="SAM" id="MobiDB-lite"/>
    </source>
</evidence>
<feature type="compositionally biased region" description="Basic and acidic residues" evidence="1">
    <location>
        <begin position="286"/>
        <end position="295"/>
    </location>
</feature>
<evidence type="ECO:0000313" key="3">
    <source>
        <dbReference type="Proteomes" id="UP001642483"/>
    </source>
</evidence>
<feature type="compositionally biased region" description="Basic and acidic residues" evidence="1">
    <location>
        <begin position="131"/>
        <end position="140"/>
    </location>
</feature>
<feature type="compositionally biased region" description="Polar residues" evidence="1">
    <location>
        <begin position="794"/>
        <end position="813"/>
    </location>
</feature>
<accession>A0ABP0FEW5</accession>
<feature type="compositionally biased region" description="Basic residues" evidence="1">
    <location>
        <begin position="176"/>
        <end position="187"/>
    </location>
</feature>
<feature type="compositionally biased region" description="Basic and acidic residues" evidence="1">
    <location>
        <begin position="514"/>
        <end position="528"/>
    </location>
</feature>
<feature type="compositionally biased region" description="Basic residues" evidence="1">
    <location>
        <begin position="90"/>
        <end position="101"/>
    </location>
</feature>
<feature type="compositionally biased region" description="Basic residues" evidence="1">
    <location>
        <begin position="437"/>
        <end position="446"/>
    </location>
</feature>
<feature type="compositionally biased region" description="Basic and acidic residues" evidence="1">
    <location>
        <begin position="923"/>
        <end position="950"/>
    </location>
</feature>
<feature type="region of interest" description="Disordered" evidence="1">
    <location>
        <begin position="239"/>
        <end position="297"/>
    </location>
</feature>